<gene>
    <name evidence="3" type="ORF">SUNI508_12642</name>
</gene>
<comment type="caution">
    <text evidence="3">The sequence shown here is derived from an EMBL/GenBank/DDBJ whole genome shotgun (WGS) entry which is preliminary data.</text>
</comment>
<dbReference type="Gene3D" id="3.10.310.10">
    <property type="entry name" value="Diaminopimelate Epimerase, Chain A, domain 1"/>
    <property type="match status" value="2"/>
</dbReference>
<evidence type="ECO:0000313" key="3">
    <source>
        <dbReference type="EMBL" id="KAK9426098.1"/>
    </source>
</evidence>
<proteinExistence type="inferred from homology"/>
<dbReference type="PANTHER" id="PTHR43709">
    <property type="entry name" value="ACONITATE ISOMERASE-RELATED"/>
    <property type="match status" value="1"/>
</dbReference>
<dbReference type="PANTHER" id="PTHR43709:SF2">
    <property type="entry name" value="DUF453 DOMAIN PROTEIN (AFU_ORTHOLOGUE AFUA_6G00360)"/>
    <property type="match status" value="1"/>
</dbReference>
<evidence type="ECO:0000313" key="4">
    <source>
        <dbReference type="Proteomes" id="UP001408356"/>
    </source>
</evidence>
<dbReference type="SUPFAM" id="SSF54506">
    <property type="entry name" value="Diaminopimelate epimerase-like"/>
    <property type="match status" value="2"/>
</dbReference>
<organism evidence="3 4">
    <name type="scientific">Seiridium unicorne</name>
    <dbReference type="NCBI Taxonomy" id="138068"/>
    <lineage>
        <taxon>Eukaryota</taxon>
        <taxon>Fungi</taxon>
        <taxon>Dikarya</taxon>
        <taxon>Ascomycota</taxon>
        <taxon>Pezizomycotina</taxon>
        <taxon>Sordariomycetes</taxon>
        <taxon>Xylariomycetidae</taxon>
        <taxon>Amphisphaeriales</taxon>
        <taxon>Sporocadaceae</taxon>
        <taxon>Seiridium</taxon>
    </lineage>
</organism>
<keyword evidence="2" id="KW-0413">Isomerase</keyword>
<name>A0ABR2VGP6_9PEZI</name>
<dbReference type="InterPro" id="IPR007400">
    <property type="entry name" value="PrpF-like"/>
</dbReference>
<evidence type="ECO:0008006" key="5">
    <source>
        <dbReference type="Google" id="ProtNLM"/>
    </source>
</evidence>
<accession>A0ABR2VGP6</accession>
<keyword evidence="4" id="KW-1185">Reference proteome</keyword>
<comment type="similarity">
    <text evidence="1">Belongs to the PrpF family.</text>
</comment>
<evidence type="ECO:0000256" key="2">
    <source>
        <dbReference type="ARBA" id="ARBA00023235"/>
    </source>
</evidence>
<dbReference type="Proteomes" id="UP001408356">
    <property type="component" value="Unassembled WGS sequence"/>
</dbReference>
<sequence length="326" mass="34769">MPSLSGSWALRILTKLTGWGGSRIVTSKVALIRPSRRSDADVDYTFAQIGLSKAEVDYEANCGNISSGVGPFAINEGLLKTNSWEGGRRTVRIYNTGKDTILVAHVPVDESRGRALENGDYAISGCPGTGAPILMDYSNAAITKNMLPTGNVIDKLDCTFGTVEATVCQVANPIGFATAESLGLKGNETASKIDSEHDLISRVREVRGRIAHLLGTCQDWEEVDHQSPMLPMAVLVSSPTSREGNIQSRLFLDNHCHPAMAGTGAVCTTAASRIKGSIVNRLLTPSALESDELVIQHPKGHLPITVEVHDGGSSTKFPVFDIIGFA</sequence>
<dbReference type="Pfam" id="PF04303">
    <property type="entry name" value="PrpF"/>
    <property type="match status" value="1"/>
</dbReference>
<reference evidence="3 4" key="1">
    <citation type="journal article" date="2024" name="J. Plant Pathol.">
        <title>Sequence and assembly of the genome of Seiridium unicorne, isolate CBS 538.82, causal agent of cypress canker disease.</title>
        <authorList>
            <person name="Scali E."/>
            <person name="Rocca G.D."/>
            <person name="Danti R."/>
            <person name="Garbelotto M."/>
            <person name="Barberini S."/>
            <person name="Baroncelli R."/>
            <person name="Emiliani G."/>
        </authorList>
    </citation>
    <scope>NUCLEOTIDE SEQUENCE [LARGE SCALE GENOMIC DNA]</scope>
    <source>
        <strain evidence="3 4">BM-138-508</strain>
    </source>
</reference>
<dbReference type="EMBL" id="JARVKF010000006">
    <property type="protein sequence ID" value="KAK9426098.1"/>
    <property type="molecule type" value="Genomic_DNA"/>
</dbReference>
<evidence type="ECO:0000256" key="1">
    <source>
        <dbReference type="ARBA" id="ARBA00007673"/>
    </source>
</evidence>
<protein>
    <recommendedName>
        <fullName evidence="5">PrpF protein</fullName>
    </recommendedName>
</protein>